<feature type="signal peptide" evidence="2">
    <location>
        <begin position="1"/>
        <end position="20"/>
    </location>
</feature>
<keyword evidence="1" id="KW-0472">Membrane</keyword>
<dbReference type="GO" id="GO:0016747">
    <property type="term" value="F:acyltransferase activity, transferring groups other than amino-acyl groups"/>
    <property type="evidence" value="ECO:0007669"/>
    <property type="project" value="InterPro"/>
</dbReference>
<dbReference type="InterPro" id="IPR013783">
    <property type="entry name" value="Ig-like_fold"/>
</dbReference>
<evidence type="ECO:0000313" key="5">
    <source>
        <dbReference type="EMBL" id="KAK2860493.1"/>
    </source>
</evidence>
<gene>
    <name evidence="5" type="ORF">Q7C36_004659</name>
</gene>
<evidence type="ECO:0008006" key="7">
    <source>
        <dbReference type="Google" id="ProtNLM"/>
    </source>
</evidence>
<dbReference type="Gene3D" id="3.40.630.30">
    <property type="match status" value="1"/>
</dbReference>
<dbReference type="SUPFAM" id="SSF55729">
    <property type="entry name" value="Acyl-CoA N-acyltransferases (Nat)"/>
    <property type="match status" value="1"/>
</dbReference>
<dbReference type="InterPro" id="IPR057367">
    <property type="entry name" value="Ig_PVRIG"/>
</dbReference>
<evidence type="ECO:0000313" key="6">
    <source>
        <dbReference type="Proteomes" id="UP001187315"/>
    </source>
</evidence>
<keyword evidence="2" id="KW-0732">Signal</keyword>
<dbReference type="InterPro" id="IPR016181">
    <property type="entry name" value="Acyl_CoA_acyltransferase"/>
</dbReference>
<feature type="transmembrane region" description="Helical" evidence="1">
    <location>
        <begin position="155"/>
        <end position="178"/>
    </location>
</feature>
<accession>A0AA88T670</accession>
<keyword evidence="1" id="KW-0812">Transmembrane</keyword>
<organism evidence="5 6">
    <name type="scientific">Tachysurus vachellii</name>
    <name type="common">Darkbarbel catfish</name>
    <name type="synonym">Pelteobagrus vachellii</name>
    <dbReference type="NCBI Taxonomy" id="175792"/>
    <lineage>
        <taxon>Eukaryota</taxon>
        <taxon>Metazoa</taxon>
        <taxon>Chordata</taxon>
        <taxon>Craniata</taxon>
        <taxon>Vertebrata</taxon>
        <taxon>Euteleostomi</taxon>
        <taxon>Actinopterygii</taxon>
        <taxon>Neopterygii</taxon>
        <taxon>Teleostei</taxon>
        <taxon>Ostariophysi</taxon>
        <taxon>Siluriformes</taxon>
        <taxon>Bagridae</taxon>
        <taxon>Tachysurus</taxon>
    </lineage>
</organism>
<dbReference type="PROSITE" id="PS50835">
    <property type="entry name" value="IG_LIKE"/>
    <property type="match status" value="1"/>
</dbReference>
<dbReference type="Pfam" id="PF25456">
    <property type="entry name" value="Ig_PVRIG"/>
    <property type="match status" value="1"/>
</dbReference>
<protein>
    <recommendedName>
        <fullName evidence="7">N-acetyltransferase domain-containing protein</fullName>
    </recommendedName>
</protein>
<dbReference type="PANTHER" id="PTHR47403:SF2">
    <property type="entry name" value="N-ACETYLTRANSFERASE 16,-LIKE"/>
    <property type="match status" value="1"/>
</dbReference>
<evidence type="ECO:0000259" key="4">
    <source>
        <dbReference type="PROSITE" id="PS51186"/>
    </source>
</evidence>
<feature type="domain" description="Ig-like" evidence="3">
    <location>
        <begin position="31"/>
        <end position="132"/>
    </location>
</feature>
<dbReference type="Pfam" id="PF24066">
    <property type="entry name" value="Hisat_C"/>
    <property type="match status" value="1"/>
</dbReference>
<dbReference type="Gene3D" id="2.60.40.10">
    <property type="entry name" value="Immunoglobulins"/>
    <property type="match status" value="1"/>
</dbReference>
<dbReference type="InterPro" id="IPR000182">
    <property type="entry name" value="GNAT_dom"/>
</dbReference>
<dbReference type="InterPro" id="IPR007110">
    <property type="entry name" value="Ig-like_dom"/>
</dbReference>
<evidence type="ECO:0000256" key="1">
    <source>
        <dbReference type="SAM" id="Phobius"/>
    </source>
</evidence>
<keyword evidence="6" id="KW-1185">Reference proteome</keyword>
<name>A0AA88T670_TACVA</name>
<evidence type="ECO:0000256" key="2">
    <source>
        <dbReference type="SAM" id="SignalP"/>
    </source>
</evidence>
<keyword evidence="1" id="KW-1133">Transmembrane helix</keyword>
<sequence>MSKNILCVIFIVSFLQTGISNNQISISVSQEGDNIILTCVLNGNDSLTQVNWEMVQGSNHTKLGIFHPRQGFHIFSEHSGNVKIQGQQPPQASSSLSFQREWKLSNLKESGRICCQFVTFPSGSMKQCTDISDAVITSVLISPAEPHDAGQKQGLFGQFGALTVGCILSLLFLTISIYTCRRCFCRRQVLEIQHVYTDQSMFSEMYTEEAREVQHTPSPSGFDPTKLYAKIKEDLYYGRLWKSYQGKARVAPQGCLAGIPYNLRQAMEAKFVDESEGLTFWLARPQDYEEVMAISHDIYQGNDYLPHRYHTWMTEHDRVVIIGRRNGKLVALDSALVVDGGQTVVLEGLRVCPSERGHGVAGVIQRVTDSYIKHVYPSVTTKRLTRNDNPGPEKLSKFTFLACRAILSLCGDAESFEGFVSGLKSKLENTEKSNGTYSNHQKLFVLKDSYQLKTLVLDTDLSLRLQLPGGAIIQDWQPLKPMESNLEILERRNLTWLVDCVNEKTMFMSFHTPPYPVPFSGGSLRFNIDMFGTDVSIARKALIAHLEQILEEIHGTVLVHIYMPQTFWEDMRQFCDGDDGVRQHRDYGEQLFLEKEM</sequence>
<dbReference type="Proteomes" id="UP001187315">
    <property type="component" value="Unassembled WGS sequence"/>
</dbReference>
<comment type="caution">
    <text evidence="5">The sequence shown here is derived from an EMBL/GenBank/DDBJ whole genome shotgun (WGS) entry which is preliminary data.</text>
</comment>
<dbReference type="PROSITE" id="PS51186">
    <property type="entry name" value="GNAT"/>
    <property type="match status" value="1"/>
</dbReference>
<feature type="chain" id="PRO_5041720075" description="N-acetyltransferase domain-containing protein" evidence="2">
    <location>
        <begin position="21"/>
        <end position="597"/>
    </location>
</feature>
<feature type="domain" description="N-acetyltransferase" evidence="4">
    <location>
        <begin position="278"/>
        <end position="428"/>
    </location>
</feature>
<dbReference type="EMBL" id="JAVHJS010000004">
    <property type="protein sequence ID" value="KAK2860493.1"/>
    <property type="molecule type" value="Genomic_DNA"/>
</dbReference>
<reference evidence="5" key="1">
    <citation type="submission" date="2023-08" db="EMBL/GenBank/DDBJ databases">
        <title>Pelteobagrus vachellii genome.</title>
        <authorList>
            <person name="Liu H."/>
        </authorList>
    </citation>
    <scope>NUCLEOTIDE SEQUENCE</scope>
    <source>
        <strain evidence="5">PRFRI_2022a</strain>
        <tissue evidence="5">Muscle</tissue>
    </source>
</reference>
<dbReference type="AlphaFoldDB" id="A0AA88T670"/>
<proteinExistence type="predicted"/>
<dbReference type="PANTHER" id="PTHR47403">
    <property type="entry name" value="LOC100145250 PROTEIN"/>
    <property type="match status" value="1"/>
</dbReference>
<evidence type="ECO:0000259" key="3">
    <source>
        <dbReference type="PROSITE" id="PS50835"/>
    </source>
</evidence>
<dbReference type="InterPro" id="IPR056483">
    <property type="entry name" value="Hisat_C"/>
</dbReference>